<feature type="region of interest" description="Disordered" evidence="9">
    <location>
        <begin position="1"/>
        <end position="76"/>
    </location>
</feature>
<feature type="compositionally biased region" description="Acidic residues" evidence="9">
    <location>
        <begin position="60"/>
        <end position="76"/>
    </location>
</feature>
<evidence type="ECO:0000259" key="12">
    <source>
        <dbReference type="Pfam" id="PF00912"/>
    </source>
</evidence>
<evidence type="ECO:0000256" key="6">
    <source>
        <dbReference type="ARBA" id="ARBA00023268"/>
    </source>
</evidence>
<evidence type="ECO:0000256" key="8">
    <source>
        <dbReference type="ARBA" id="ARBA00049902"/>
    </source>
</evidence>
<dbReference type="PANTHER" id="PTHR32282">
    <property type="entry name" value="BINDING PROTEIN TRANSPEPTIDASE, PUTATIVE-RELATED"/>
    <property type="match status" value="1"/>
</dbReference>
<evidence type="ECO:0000256" key="7">
    <source>
        <dbReference type="ARBA" id="ARBA00034000"/>
    </source>
</evidence>
<dbReference type="Proteomes" id="UP000183376">
    <property type="component" value="Chromosome I"/>
</dbReference>
<dbReference type="GO" id="GO:0006508">
    <property type="term" value="P:proteolysis"/>
    <property type="evidence" value="ECO:0007669"/>
    <property type="project" value="UniProtKB-KW"/>
</dbReference>
<evidence type="ECO:0000259" key="11">
    <source>
        <dbReference type="Pfam" id="PF00905"/>
    </source>
</evidence>
<organism evidence="13 14">
    <name type="scientific">Allokutzneria albata</name>
    <name type="common">Kibdelosporangium albatum</name>
    <dbReference type="NCBI Taxonomy" id="211114"/>
    <lineage>
        <taxon>Bacteria</taxon>
        <taxon>Bacillati</taxon>
        <taxon>Actinomycetota</taxon>
        <taxon>Actinomycetes</taxon>
        <taxon>Pseudonocardiales</taxon>
        <taxon>Pseudonocardiaceae</taxon>
        <taxon>Allokutzneria</taxon>
    </lineage>
</organism>
<dbReference type="GO" id="GO:0009002">
    <property type="term" value="F:serine-type D-Ala-D-Ala carboxypeptidase activity"/>
    <property type="evidence" value="ECO:0007669"/>
    <property type="project" value="UniProtKB-EC"/>
</dbReference>
<dbReference type="GO" id="GO:0008955">
    <property type="term" value="F:peptidoglycan glycosyltransferase activity"/>
    <property type="evidence" value="ECO:0007669"/>
    <property type="project" value="UniProtKB-EC"/>
</dbReference>
<evidence type="ECO:0000256" key="9">
    <source>
        <dbReference type="SAM" id="MobiDB-lite"/>
    </source>
</evidence>
<evidence type="ECO:0000256" key="5">
    <source>
        <dbReference type="ARBA" id="ARBA00022801"/>
    </source>
</evidence>
<dbReference type="GO" id="GO:0008658">
    <property type="term" value="F:penicillin binding"/>
    <property type="evidence" value="ECO:0007669"/>
    <property type="project" value="InterPro"/>
</dbReference>
<dbReference type="InterPro" id="IPR036950">
    <property type="entry name" value="PBP_transglycosylase"/>
</dbReference>
<keyword evidence="4" id="KW-0808">Transferase</keyword>
<evidence type="ECO:0000256" key="10">
    <source>
        <dbReference type="SAM" id="Phobius"/>
    </source>
</evidence>
<sequence>MRPGAPLPPRRDPGDAPTELIEPETEIIDFVDDEDDYPREPQLLTHREPDDDEYDQHAEGDDEQEQDNQERELTEEEERALRKKKIWRRVRRGCYIAAAVGVIGPVIAFVITYFMVEIKDPKQVVAEQEKTVTLMFSDGEKELSKLVPQGGMRAYVAHDEVPEIVRNAVTATEDASFYTNPGFDVVGIARAVLNQITVGVGGGSGITQQYIKVSTGDKENSLARKWKELVKSFKMSNEQGKEQIMEAYLNTIPFGRGALGIDAGARALLGKSVKEVTDPAEAALLATVIQAPYRLDPEKNREATERRWRKDALRRMAENGYITQDQAQNLKFPQTVPRAEAMKRNPVAGSRLHIQEQVIAELETMGFTDDKLKREGLTVVTTIDSKAQQDAEKAIAKYMKNNKEGLRTALTAVDPKTGGVRAYYGGENGTGVDYADSLQEPGSSFKPFVALAALQKGIGIGTPYDGTSGIEIAGRARHNSGNKSTCGTQCSIRDAMTLSVNTVFMKITADLTPKRVVEAAFSAGIPVEQEKGLLGADKFADINIAIGGGDTRVRPRDMAGAYATFAADGDTRKTHFVSKVIKPGEKLPLWEEKDKILPQKKLDANDPDNNTQLSRNVTETMVDVAKSSSLALAKNRPSASKTGTHELDKTENAKAWMVGYTPQISTSVWVGRDLNEPLRGDCCGSRNHPIYGKDEPGHIWKEFMDSYLSNVRPEPFPKAKPIGQYDDPVPTTTAPSSTTPLSSTPPSGTSVPSSPSSPPCTTSIFNPTCPSTTPKRTTTTTPPPDEGAS</sequence>
<keyword evidence="1 13" id="KW-0121">Carboxypeptidase</keyword>
<keyword evidence="3" id="KW-0328">Glycosyltransferase</keyword>
<feature type="domain" description="Glycosyl transferase family 51" evidence="12">
    <location>
        <begin position="149"/>
        <end position="309"/>
    </location>
</feature>
<dbReference type="STRING" id="211114.SAMN04489726_3072"/>
<protein>
    <submittedName>
        <fullName evidence="13">Membrane carboxypeptidase (Penicillin-binding protein)</fullName>
    </submittedName>
</protein>
<comment type="catalytic activity">
    <reaction evidence="8">
        <text>[GlcNAc-(1-&gt;4)-Mur2Ac(oyl-L-Ala-gamma-D-Glu-L-Lys-D-Ala-D-Ala)](n)-di-trans,octa-cis-undecaprenyl diphosphate + beta-D-GlcNAc-(1-&gt;4)-Mur2Ac(oyl-L-Ala-gamma-D-Glu-L-Lys-D-Ala-D-Ala)-di-trans,octa-cis-undecaprenyl diphosphate = [GlcNAc-(1-&gt;4)-Mur2Ac(oyl-L-Ala-gamma-D-Glu-L-Lys-D-Ala-D-Ala)](n+1)-di-trans,octa-cis-undecaprenyl diphosphate + di-trans,octa-cis-undecaprenyl diphosphate + H(+)</text>
        <dbReference type="Rhea" id="RHEA:23708"/>
        <dbReference type="Rhea" id="RHEA-COMP:9602"/>
        <dbReference type="Rhea" id="RHEA-COMP:9603"/>
        <dbReference type="ChEBI" id="CHEBI:15378"/>
        <dbReference type="ChEBI" id="CHEBI:58405"/>
        <dbReference type="ChEBI" id="CHEBI:60033"/>
        <dbReference type="ChEBI" id="CHEBI:78435"/>
        <dbReference type="EC" id="2.4.99.28"/>
    </reaction>
</comment>
<feature type="transmembrane region" description="Helical" evidence="10">
    <location>
        <begin position="93"/>
        <end position="116"/>
    </location>
</feature>
<feature type="compositionally biased region" description="Basic and acidic residues" evidence="9">
    <location>
        <begin position="45"/>
        <end position="59"/>
    </location>
</feature>
<dbReference type="SUPFAM" id="SSF53955">
    <property type="entry name" value="Lysozyme-like"/>
    <property type="match status" value="1"/>
</dbReference>
<dbReference type="Gene3D" id="1.10.3810.10">
    <property type="entry name" value="Biosynthetic peptidoglycan transglycosylase-like"/>
    <property type="match status" value="1"/>
</dbReference>
<keyword evidence="6" id="KW-0511">Multifunctional enzyme</keyword>
<dbReference type="EMBL" id="LT629701">
    <property type="protein sequence ID" value="SDM72285.1"/>
    <property type="molecule type" value="Genomic_DNA"/>
</dbReference>
<keyword evidence="2" id="KW-0645">Protease</keyword>
<gene>
    <name evidence="13" type="ORF">SAMN04489726_3072</name>
</gene>
<dbReference type="Gene3D" id="3.40.710.10">
    <property type="entry name" value="DD-peptidase/beta-lactamase superfamily"/>
    <property type="match status" value="1"/>
</dbReference>
<keyword evidence="10" id="KW-0812">Transmembrane</keyword>
<dbReference type="GO" id="GO:0030288">
    <property type="term" value="C:outer membrane-bounded periplasmic space"/>
    <property type="evidence" value="ECO:0007669"/>
    <property type="project" value="TreeGrafter"/>
</dbReference>
<dbReference type="InterPro" id="IPR001460">
    <property type="entry name" value="PCN-bd_Tpept"/>
</dbReference>
<keyword evidence="5" id="KW-0378">Hydrolase</keyword>
<dbReference type="InterPro" id="IPR012338">
    <property type="entry name" value="Beta-lactam/transpept-like"/>
</dbReference>
<evidence type="ECO:0000256" key="2">
    <source>
        <dbReference type="ARBA" id="ARBA00022670"/>
    </source>
</evidence>
<accession>A0A1G9VKD5</accession>
<comment type="catalytic activity">
    <reaction evidence="7">
        <text>Preferential cleavage: (Ac)2-L-Lys-D-Ala-|-D-Ala. Also transpeptidation of peptidyl-alanyl moieties that are N-acyl substituents of D-alanine.</text>
        <dbReference type="EC" id="3.4.16.4"/>
    </reaction>
</comment>
<dbReference type="InterPro" id="IPR001264">
    <property type="entry name" value="Glyco_trans_51"/>
</dbReference>
<proteinExistence type="predicted"/>
<reference evidence="13 14" key="1">
    <citation type="submission" date="2016-10" db="EMBL/GenBank/DDBJ databases">
        <authorList>
            <person name="de Groot N.N."/>
        </authorList>
    </citation>
    <scope>NUCLEOTIDE SEQUENCE [LARGE SCALE GENOMIC DNA]</scope>
    <source>
        <strain evidence="13 14">DSM 44149</strain>
    </source>
</reference>
<dbReference type="AlphaFoldDB" id="A0A1G9VKD5"/>
<evidence type="ECO:0000256" key="3">
    <source>
        <dbReference type="ARBA" id="ARBA00022676"/>
    </source>
</evidence>
<evidence type="ECO:0000313" key="14">
    <source>
        <dbReference type="Proteomes" id="UP000183376"/>
    </source>
</evidence>
<dbReference type="GO" id="GO:0009252">
    <property type="term" value="P:peptidoglycan biosynthetic process"/>
    <property type="evidence" value="ECO:0007669"/>
    <property type="project" value="TreeGrafter"/>
</dbReference>
<dbReference type="InterPro" id="IPR050396">
    <property type="entry name" value="Glycosyltr_51/Transpeptidase"/>
</dbReference>
<dbReference type="eggNOG" id="COG0744">
    <property type="taxonomic scope" value="Bacteria"/>
</dbReference>
<name>A0A1G9VKD5_ALLAB</name>
<dbReference type="Pfam" id="PF00905">
    <property type="entry name" value="Transpeptidase"/>
    <property type="match status" value="1"/>
</dbReference>
<dbReference type="InterPro" id="IPR023346">
    <property type="entry name" value="Lysozyme-like_dom_sf"/>
</dbReference>
<feature type="compositionally biased region" description="Acidic residues" evidence="9">
    <location>
        <begin position="21"/>
        <end position="37"/>
    </location>
</feature>
<dbReference type="PANTHER" id="PTHR32282:SF34">
    <property type="entry name" value="PENICILLIN-BINDING PROTEIN 1A"/>
    <property type="match status" value="1"/>
</dbReference>
<keyword evidence="10" id="KW-1133">Transmembrane helix</keyword>
<evidence type="ECO:0000313" key="13">
    <source>
        <dbReference type="EMBL" id="SDM72285.1"/>
    </source>
</evidence>
<feature type="compositionally biased region" description="Low complexity" evidence="9">
    <location>
        <begin position="730"/>
        <end position="780"/>
    </location>
</feature>
<keyword evidence="10" id="KW-0472">Membrane</keyword>
<dbReference type="SUPFAM" id="SSF56601">
    <property type="entry name" value="beta-lactamase/transpeptidase-like"/>
    <property type="match status" value="1"/>
</dbReference>
<dbReference type="Pfam" id="PF00912">
    <property type="entry name" value="Transgly"/>
    <property type="match status" value="1"/>
</dbReference>
<feature type="domain" description="Penicillin-binding protein transpeptidase" evidence="11">
    <location>
        <begin position="410"/>
        <end position="670"/>
    </location>
</feature>
<evidence type="ECO:0000256" key="1">
    <source>
        <dbReference type="ARBA" id="ARBA00022645"/>
    </source>
</evidence>
<feature type="region of interest" description="Disordered" evidence="9">
    <location>
        <begin position="714"/>
        <end position="789"/>
    </location>
</feature>
<keyword evidence="14" id="KW-1185">Reference proteome</keyword>
<evidence type="ECO:0000256" key="4">
    <source>
        <dbReference type="ARBA" id="ARBA00022679"/>
    </source>
</evidence>